<dbReference type="CDD" id="cd07505">
    <property type="entry name" value="HAD_BPGM-like"/>
    <property type="match status" value="1"/>
</dbReference>
<dbReference type="Gene3D" id="1.10.150.240">
    <property type="entry name" value="Putative phosphatase, domain 2"/>
    <property type="match status" value="1"/>
</dbReference>
<comment type="caution">
    <text evidence="1">The sequence shown here is derived from an EMBL/GenBank/DDBJ whole genome shotgun (WGS) entry which is preliminary data.</text>
</comment>
<dbReference type="AlphaFoldDB" id="A0A9X4M4M5"/>
<dbReference type="EMBL" id="JANRHA010000010">
    <property type="protein sequence ID" value="MDG3016002.1"/>
    <property type="molecule type" value="Genomic_DNA"/>
</dbReference>
<dbReference type="InterPro" id="IPR023214">
    <property type="entry name" value="HAD_sf"/>
</dbReference>
<dbReference type="PANTHER" id="PTHR18901:SF38">
    <property type="entry name" value="PSEUDOURIDINE-5'-PHOSPHATASE"/>
    <property type="match status" value="1"/>
</dbReference>
<dbReference type="SUPFAM" id="SSF56784">
    <property type="entry name" value="HAD-like"/>
    <property type="match status" value="1"/>
</dbReference>
<dbReference type="SFLD" id="SFLDG01129">
    <property type="entry name" value="C1.5:_HAD__Beta-PGM__Phosphata"/>
    <property type="match status" value="1"/>
</dbReference>
<dbReference type="SFLD" id="SFLDS00003">
    <property type="entry name" value="Haloacid_Dehalogenase"/>
    <property type="match status" value="1"/>
</dbReference>
<dbReference type="InterPro" id="IPR023198">
    <property type="entry name" value="PGP-like_dom2"/>
</dbReference>
<proteinExistence type="predicted"/>
<evidence type="ECO:0000313" key="2">
    <source>
        <dbReference type="Proteomes" id="UP001152755"/>
    </source>
</evidence>
<dbReference type="Gene3D" id="3.40.50.1000">
    <property type="entry name" value="HAD superfamily/HAD-like"/>
    <property type="match status" value="1"/>
</dbReference>
<dbReference type="PRINTS" id="PR00413">
    <property type="entry name" value="HADHALOGNASE"/>
</dbReference>
<name>A0A9X4M4M5_9ACTN</name>
<dbReference type="Pfam" id="PF00702">
    <property type="entry name" value="Hydrolase"/>
    <property type="match status" value="1"/>
</dbReference>
<keyword evidence="2" id="KW-1185">Reference proteome</keyword>
<reference evidence="1" key="1">
    <citation type="submission" date="2022-08" db="EMBL/GenBank/DDBJ databases">
        <title>Genome analysis of Corynebacteriales strain.</title>
        <authorList>
            <person name="Lee S.D."/>
        </authorList>
    </citation>
    <scope>NUCLEOTIDE SEQUENCE</scope>
    <source>
        <strain evidence="1">D3-21</strain>
    </source>
</reference>
<dbReference type="InterPro" id="IPR036412">
    <property type="entry name" value="HAD-like_sf"/>
</dbReference>
<dbReference type="RefSeq" id="WP_332520330.1">
    <property type="nucleotide sequence ID" value="NZ_JANRHA010000010.1"/>
</dbReference>
<dbReference type="InterPro" id="IPR006439">
    <property type="entry name" value="HAD-SF_hydro_IA"/>
</dbReference>
<sequence>MSETTLARPVPTASAVGPDAVLWDMDGTLLDSEKIWDVALDDLAAELGGVLSAPTRAAMVGSNMAVSIGLLFEDLGLRPDDDERLRAGRWLRDHMAQLFAEGLPWRPGARETLDVLGAAGVPMALVTNTERHLTERALPTLGAQRFAAVVCGDEVPSGKPAPDPYLRAAGLLGVAPARCLVVEDSPTGAAAARAAGCPTLVVPCAVPVPGAPGRVHRESLEGITVAELSEAWRSASPR</sequence>
<organism evidence="1 2">
    <name type="scientific">Speluncibacter jeojiensis</name>
    <dbReference type="NCBI Taxonomy" id="2710754"/>
    <lineage>
        <taxon>Bacteria</taxon>
        <taxon>Bacillati</taxon>
        <taxon>Actinomycetota</taxon>
        <taxon>Actinomycetes</taxon>
        <taxon>Mycobacteriales</taxon>
        <taxon>Speluncibacteraceae</taxon>
        <taxon>Speluncibacter</taxon>
    </lineage>
</organism>
<dbReference type="PANTHER" id="PTHR18901">
    <property type="entry name" value="2-DEOXYGLUCOSE-6-PHOSPHATE PHOSPHATASE 2"/>
    <property type="match status" value="1"/>
</dbReference>
<evidence type="ECO:0000313" key="1">
    <source>
        <dbReference type="EMBL" id="MDG3016002.1"/>
    </source>
</evidence>
<dbReference type="NCBIfam" id="TIGR01509">
    <property type="entry name" value="HAD-SF-IA-v3"/>
    <property type="match status" value="1"/>
</dbReference>
<protein>
    <submittedName>
        <fullName evidence="1">HAD family phosphatase</fullName>
    </submittedName>
</protein>
<gene>
    <name evidence="1" type="ORF">NVS88_15690</name>
</gene>
<accession>A0A9X4M4M5</accession>
<dbReference type="Proteomes" id="UP001152755">
    <property type="component" value="Unassembled WGS sequence"/>
</dbReference>